<feature type="binding site" evidence="7">
    <location>
        <position position="105"/>
    </location>
    <ligand>
        <name>Zn(2+)</name>
        <dbReference type="ChEBI" id="CHEBI:29105"/>
        <note>catalytic</note>
    </ligand>
</feature>
<dbReference type="NCBIfam" id="TIGR00043">
    <property type="entry name" value="rRNA maturation RNase YbeY"/>
    <property type="match status" value="1"/>
</dbReference>
<keyword evidence="5 7" id="KW-0378">Hydrolase</keyword>
<accession>A0AAE3MJ39</accession>
<sequence>MIEFCYETDFKLANEEKTREWITDVVKRENRTVNELVYIFCDDNRLLELNQKYLNHNTLTDILTFPYSDSEALHADIFISIPRVKENSQKYGEVEEEEIRRVMVHGVLHLIGYQDDTDEAKQKMRAKEDEKLRLFHVER</sequence>
<dbReference type="InterPro" id="IPR020549">
    <property type="entry name" value="YbeY_CS"/>
</dbReference>
<dbReference type="EC" id="3.1.-.-" evidence="7"/>
<dbReference type="PANTHER" id="PTHR46986">
    <property type="entry name" value="ENDORIBONUCLEASE YBEY, CHLOROPLASTIC"/>
    <property type="match status" value="1"/>
</dbReference>
<feature type="binding site" evidence="7">
    <location>
        <position position="115"/>
    </location>
    <ligand>
        <name>Zn(2+)</name>
        <dbReference type="ChEBI" id="CHEBI:29105"/>
        <note>catalytic</note>
    </ligand>
</feature>
<keyword evidence="7" id="KW-0963">Cytoplasm</keyword>
<proteinExistence type="inferred from homology"/>
<dbReference type="PROSITE" id="PS01306">
    <property type="entry name" value="UPF0054"/>
    <property type="match status" value="1"/>
</dbReference>
<dbReference type="GO" id="GO:0004521">
    <property type="term" value="F:RNA endonuclease activity"/>
    <property type="evidence" value="ECO:0007669"/>
    <property type="project" value="UniProtKB-UniRule"/>
</dbReference>
<evidence type="ECO:0000256" key="4">
    <source>
        <dbReference type="ARBA" id="ARBA00022759"/>
    </source>
</evidence>
<keyword evidence="3 7" id="KW-0479">Metal-binding</keyword>
<comment type="cofactor">
    <cofactor evidence="7">
        <name>Zn(2+)</name>
        <dbReference type="ChEBI" id="CHEBI:29105"/>
    </cofactor>
    <text evidence="7">Binds 1 zinc ion.</text>
</comment>
<evidence type="ECO:0000256" key="2">
    <source>
        <dbReference type="ARBA" id="ARBA00022722"/>
    </source>
</evidence>
<dbReference type="GO" id="GO:0004222">
    <property type="term" value="F:metalloendopeptidase activity"/>
    <property type="evidence" value="ECO:0007669"/>
    <property type="project" value="InterPro"/>
</dbReference>
<dbReference type="HAMAP" id="MF_00009">
    <property type="entry name" value="Endoribonucl_YbeY"/>
    <property type="match status" value="1"/>
</dbReference>
<evidence type="ECO:0000256" key="7">
    <source>
        <dbReference type="HAMAP-Rule" id="MF_00009"/>
    </source>
</evidence>
<dbReference type="PANTHER" id="PTHR46986:SF1">
    <property type="entry name" value="ENDORIBONUCLEASE YBEY, CHLOROPLASTIC"/>
    <property type="match status" value="1"/>
</dbReference>
<dbReference type="RefSeq" id="WP_266010639.1">
    <property type="nucleotide sequence ID" value="NZ_JAPFQP010000001.1"/>
</dbReference>
<dbReference type="Pfam" id="PF02130">
    <property type="entry name" value="YbeY"/>
    <property type="match status" value="1"/>
</dbReference>
<evidence type="ECO:0000313" key="8">
    <source>
        <dbReference type="EMBL" id="MCX2718518.1"/>
    </source>
</evidence>
<dbReference type="GO" id="GO:0005737">
    <property type="term" value="C:cytoplasm"/>
    <property type="evidence" value="ECO:0007669"/>
    <property type="project" value="UniProtKB-SubCell"/>
</dbReference>
<gene>
    <name evidence="7 8" type="primary">ybeY</name>
    <name evidence="8" type="ORF">OO016_02790</name>
</gene>
<keyword evidence="2 7" id="KW-0540">Nuclease</keyword>
<dbReference type="Proteomes" id="UP001207116">
    <property type="component" value="Unassembled WGS sequence"/>
</dbReference>
<evidence type="ECO:0000256" key="5">
    <source>
        <dbReference type="ARBA" id="ARBA00022801"/>
    </source>
</evidence>
<organism evidence="8 9">
    <name type="scientific">Lentiprolixibacter aurantiacus</name>
    <dbReference type="NCBI Taxonomy" id="2993939"/>
    <lineage>
        <taxon>Bacteria</taxon>
        <taxon>Pseudomonadati</taxon>
        <taxon>Bacteroidota</taxon>
        <taxon>Flavobacteriia</taxon>
        <taxon>Flavobacteriales</taxon>
        <taxon>Flavobacteriaceae</taxon>
        <taxon>Lentiprolixibacter</taxon>
    </lineage>
</organism>
<comment type="caution">
    <text evidence="8">The sequence shown here is derived from an EMBL/GenBank/DDBJ whole genome shotgun (WGS) entry which is preliminary data.</text>
</comment>
<dbReference type="InterPro" id="IPR023091">
    <property type="entry name" value="MetalPrtase_cat_dom_sf_prd"/>
</dbReference>
<protein>
    <recommendedName>
        <fullName evidence="7">Endoribonuclease YbeY</fullName>
        <ecNumber evidence="7">3.1.-.-</ecNumber>
    </recommendedName>
</protein>
<keyword evidence="7" id="KW-0698">rRNA processing</keyword>
<keyword evidence="9" id="KW-1185">Reference proteome</keyword>
<name>A0AAE3MJ39_9FLAO</name>
<feature type="binding site" evidence="7">
    <location>
        <position position="109"/>
    </location>
    <ligand>
        <name>Zn(2+)</name>
        <dbReference type="ChEBI" id="CHEBI:29105"/>
        <note>catalytic</note>
    </ligand>
</feature>
<dbReference type="GO" id="GO:0008270">
    <property type="term" value="F:zinc ion binding"/>
    <property type="evidence" value="ECO:0007669"/>
    <property type="project" value="UniProtKB-UniRule"/>
</dbReference>
<evidence type="ECO:0000256" key="6">
    <source>
        <dbReference type="ARBA" id="ARBA00022833"/>
    </source>
</evidence>
<evidence type="ECO:0000256" key="1">
    <source>
        <dbReference type="ARBA" id="ARBA00010875"/>
    </source>
</evidence>
<dbReference type="Gene3D" id="3.40.390.30">
    <property type="entry name" value="Metalloproteases ('zincins'), catalytic domain"/>
    <property type="match status" value="1"/>
</dbReference>
<dbReference type="SUPFAM" id="SSF55486">
    <property type="entry name" value="Metalloproteases ('zincins'), catalytic domain"/>
    <property type="match status" value="1"/>
</dbReference>
<comment type="similarity">
    <text evidence="1 7">Belongs to the endoribonuclease YbeY family.</text>
</comment>
<reference evidence="8" key="1">
    <citation type="submission" date="2022-11" db="EMBL/GenBank/DDBJ databases">
        <title>The characterization of three novel Bacteroidetes species and genomic analysis of their roles in tidal elemental geochemical cycles.</title>
        <authorList>
            <person name="Ma K.-J."/>
        </authorList>
    </citation>
    <scope>NUCLEOTIDE SEQUENCE</scope>
    <source>
        <strain evidence="8">M415</strain>
    </source>
</reference>
<keyword evidence="4 7" id="KW-0255">Endonuclease</keyword>
<dbReference type="InterPro" id="IPR002036">
    <property type="entry name" value="YbeY"/>
</dbReference>
<dbReference type="EMBL" id="JAPFQP010000001">
    <property type="protein sequence ID" value="MCX2718518.1"/>
    <property type="molecule type" value="Genomic_DNA"/>
</dbReference>
<keyword evidence="6 7" id="KW-0862">Zinc</keyword>
<dbReference type="AlphaFoldDB" id="A0AAE3MJ39"/>
<comment type="subcellular location">
    <subcellularLocation>
        <location evidence="7">Cytoplasm</location>
    </subcellularLocation>
</comment>
<keyword evidence="7" id="KW-0690">Ribosome biogenesis</keyword>
<evidence type="ECO:0000313" key="9">
    <source>
        <dbReference type="Proteomes" id="UP001207116"/>
    </source>
</evidence>
<comment type="function">
    <text evidence="7">Single strand-specific metallo-endoribonuclease involved in late-stage 70S ribosome quality control and in maturation of the 3' terminus of the 16S rRNA.</text>
</comment>
<evidence type="ECO:0000256" key="3">
    <source>
        <dbReference type="ARBA" id="ARBA00022723"/>
    </source>
</evidence>
<dbReference type="GO" id="GO:0006364">
    <property type="term" value="P:rRNA processing"/>
    <property type="evidence" value="ECO:0007669"/>
    <property type="project" value="UniProtKB-UniRule"/>
</dbReference>